<feature type="region of interest" description="Disordered" evidence="1">
    <location>
        <begin position="175"/>
        <end position="212"/>
    </location>
</feature>
<evidence type="ECO:0000256" key="2">
    <source>
        <dbReference type="SAM" id="Phobius"/>
    </source>
</evidence>
<keyword evidence="2" id="KW-1133">Transmembrane helix</keyword>
<accession>A0A8W8K2J2</accession>
<reference evidence="3" key="1">
    <citation type="submission" date="2022-08" db="UniProtKB">
        <authorList>
            <consortium name="EnsemblMetazoa"/>
        </authorList>
    </citation>
    <scope>IDENTIFICATION</scope>
    <source>
        <strain evidence="3">05x7-T-G4-1.051#20</strain>
    </source>
</reference>
<feature type="transmembrane region" description="Helical" evidence="2">
    <location>
        <begin position="80"/>
        <end position="101"/>
    </location>
</feature>
<name>A0A8W8K2J2_MAGGI</name>
<keyword evidence="2" id="KW-0472">Membrane</keyword>
<dbReference type="EnsemblMetazoa" id="G22143.10">
    <property type="protein sequence ID" value="G22143.10:cds"/>
    <property type="gene ID" value="G22143"/>
</dbReference>
<sequence length="212" mass="23558">KIRFMSRTGKTESLKYDIIGLDNIKLVSGVCNLLDCDSSFNVTSTTTQQQPLPSTTTDSVIQVQESTETESSWFIRNLPYLVGVPGAVFLVSVVVVGACIFHSRKESSRRLPAGIMRGPYRADGLNDRYRDDPTNHRDTGHELYYSEPDTDTYDYVDVVRDPDSLYLDVIPDSSGADCVQNGSHPADVSPKPGDYYNDESPYCEPVKATQDK</sequence>
<evidence type="ECO:0000313" key="3">
    <source>
        <dbReference type="EnsemblMetazoa" id="G22143.10:cds"/>
    </source>
</evidence>
<protein>
    <submittedName>
        <fullName evidence="3">Uncharacterized protein</fullName>
    </submittedName>
</protein>
<keyword evidence="2" id="KW-0812">Transmembrane</keyword>
<dbReference type="AlphaFoldDB" id="A0A8W8K2J2"/>
<feature type="compositionally biased region" description="Basic and acidic residues" evidence="1">
    <location>
        <begin position="124"/>
        <end position="141"/>
    </location>
</feature>
<proteinExistence type="predicted"/>
<evidence type="ECO:0000256" key="1">
    <source>
        <dbReference type="SAM" id="MobiDB-lite"/>
    </source>
</evidence>
<dbReference type="Proteomes" id="UP000005408">
    <property type="component" value="Unassembled WGS sequence"/>
</dbReference>
<keyword evidence="4" id="KW-1185">Reference proteome</keyword>
<feature type="region of interest" description="Disordered" evidence="1">
    <location>
        <begin position="122"/>
        <end position="148"/>
    </location>
</feature>
<evidence type="ECO:0000313" key="4">
    <source>
        <dbReference type="Proteomes" id="UP000005408"/>
    </source>
</evidence>
<organism evidence="3 4">
    <name type="scientific">Magallana gigas</name>
    <name type="common">Pacific oyster</name>
    <name type="synonym">Crassostrea gigas</name>
    <dbReference type="NCBI Taxonomy" id="29159"/>
    <lineage>
        <taxon>Eukaryota</taxon>
        <taxon>Metazoa</taxon>
        <taxon>Spiralia</taxon>
        <taxon>Lophotrochozoa</taxon>
        <taxon>Mollusca</taxon>
        <taxon>Bivalvia</taxon>
        <taxon>Autobranchia</taxon>
        <taxon>Pteriomorphia</taxon>
        <taxon>Ostreida</taxon>
        <taxon>Ostreoidea</taxon>
        <taxon>Ostreidae</taxon>
        <taxon>Magallana</taxon>
    </lineage>
</organism>